<evidence type="ECO:0000313" key="1">
    <source>
        <dbReference type="EMBL" id="EFQ98674.1"/>
    </source>
</evidence>
<proteinExistence type="predicted"/>
<dbReference type="GeneID" id="10032961"/>
<gene>
    <name evidence="1" type="ORF">MGYG_01695</name>
</gene>
<reference evidence="2" key="1">
    <citation type="journal article" date="2012" name="MBio">
        <title>Comparative genome analysis of Trichophyton rubrum and related dermatophytes reveals candidate genes involved in infection.</title>
        <authorList>
            <person name="Martinez D.A."/>
            <person name="Oliver B.G."/>
            <person name="Graeser Y."/>
            <person name="Goldberg J.M."/>
            <person name="Li W."/>
            <person name="Martinez-Rossi N.M."/>
            <person name="Monod M."/>
            <person name="Shelest E."/>
            <person name="Barton R.C."/>
            <person name="Birch E."/>
            <person name="Brakhage A.A."/>
            <person name="Chen Z."/>
            <person name="Gurr S.J."/>
            <person name="Heiman D."/>
            <person name="Heitman J."/>
            <person name="Kosti I."/>
            <person name="Rossi A."/>
            <person name="Saif S."/>
            <person name="Samalova M."/>
            <person name="Saunders C.W."/>
            <person name="Shea T."/>
            <person name="Summerbell R.C."/>
            <person name="Xu J."/>
            <person name="Young S."/>
            <person name="Zeng Q."/>
            <person name="Birren B.W."/>
            <person name="Cuomo C.A."/>
            <person name="White T.C."/>
        </authorList>
    </citation>
    <scope>NUCLEOTIDE SEQUENCE [LARGE SCALE GENOMIC DNA]</scope>
    <source>
        <strain evidence="2">ATCC MYA-4604 / CBS 118893</strain>
    </source>
</reference>
<organism evidence="2">
    <name type="scientific">Arthroderma gypseum (strain ATCC MYA-4604 / CBS 118893)</name>
    <name type="common">Microsporum gypseum</name>
    <dbReference type="NCBI Taxonomy" id="535722"/>
    <lineage>
        <taxon>Eukaryota</taxon>
        <taxon>Fungi</taxon>
        <taxon>Dikarya</taxon>
        <taxon>Ascomycota</taxon>
        <taxon>Pezizomycotina</taxon>
        <taxon>Eurotiomycetes</taxon>
        <taxon>Eurotiomycetidae</taxon>
        <taxon>Onygenales</taxon>
        <taxon>Arthrodermataceae</taxon>
        <taxon>Nannizzia</taxon>
    </lineage>
</organism>
<protein>
    <submittedName>
        <fullName evidence="1">Uncharacterized protein</fullName>
    </submittedName>
</protein>
<dbReference type="AlphaFoldDB" id="E5R2L6"/>
<name>E5R2L6_ARTGP</name>
<dbReference type="RefSeq" id="XP_003177626.1">
    <property type="nucleotide sequence ID" value="XM_003177578.1"/>
</dbReference>
<evidence type="ECO:0000313" key="2">
    <source>
        <dbReference type="Proteomes" id="UP000002669"/>
    </source>
</evidence>
<dbReference type="InParanoid" id="E5R2L6"/>
<accession>E5R2L6</accession>
<dbReference type="Proteomes" id="UP000002669">
    <property type="component" value="Unassembled WGS sequence"/>
</dbReference>
<keyword evidence="2" id="KW-1185">Reference proteome</keyword>
<dbReference type="VEuPathDB" id="FungiDB:MGYG_01695"/>
<sequence>MVVGSRRGPARGGRSEQSQVYNPAKAAAFNRGLANEGDRAVRGVSCLATYSLFVGRAAVQPCREVAVLSLHTIKPREVEWLDSIGTLVLNMSIERLVAAQLKLPRSLVVSLDAGAGVGADDGVEAVDDVVETGGSRRRRRRREKAAKG</sequence>
<dbReference type="EMBL" id="DS989822">
    <property type="protein sequence ID" value="EFQ98674.1"/>
    <property type="molecule type" value="Genomic_DNA"/>
</dbReference>
<dbReference type="HOGENOM" id="CLU_1758369_0_0_1"/>